<dbReference type="Pfam" id="PF05045">
    <property type="entry name" value="RgpF"/>
    <property type="match status" value="1"/>
</dbReference>
<evidence type="ECO:0000313" key="1">
    <source>
        <dbReference type="EMBL" id="TGL98130.1"/>
    </source>
</evidence>
<name>A0A5F2B108_9LEPT</name>
<dbReference type="AlphaFoldDB" id="A0A5F2B108"/>
<dbReference type="Proteomes" id="UP000298429">
    <property type="component" value="Unassembled WGS sequence"/>
</dbReference>
<sequence length="310" mass="36575">MFQSILLKIKKIVKSALMDNSRRYESKVAVNFQFEKFSEISSNKLCLMAHYSSEGKIHDYLLFYMRALRELGFDIVLSTSSGLEEFEKKKIKDLTIGILTQENYGWDFGLWKTTFQLLKDEIRKDSKIDRILVANDSVYGPLYDLKQIFSEMEKDEMDFWGMNESLEGRKHLQSYFLVFGKAVIDSDFFWNFWNDLKYYYDKRAVIENYEMNLLDLFLQEGFSGAGYLSSDKLLKVVSSLPKDPSRPINEINPTLQMWEPIVRLCGFPFIKGELLRKKMLSKEKENDLKKLMESIGYPFHMMESHLRSKR</sequence>
<gene>
    <name evidence="1" type="ORF">EHQ76_13965</name>
</gene>
<reference evidence="1 2" key="1">
    <citation type="journal article" date="2019" name="PLoS Negl. Trop. Dis.">
        <title>Revisiting the worldwide diversity of Leptospira species in the environment.</title>
        <authorList>
            <person name="Vincent A.T."/>
            <person name="Schiettekatte O."/>
            <person name="Bourhy P."/>
            <person name="Veyrier F.J."/>
            <person name="Picardeau M."/>
        </authorList>
    </citation>
    <scope>NUCLEOTIDE SEQUENCE [LARGE SCALE GENOMIC DNA]</scope>
    <source>
        <strain evidence="1 2">201702444</strain>
    </source>
</reference>
<dbReference type="InterPro" id="IPR007739">
    <property type="entry name" value="RgpF"/>
</dbReference>
<evidence type="ECO:0008006" key="3">
    <source>
        <dbReference type="Google" id="ProtNLM"/>
    </source>
</evidence>
<protein>
    <recommendedName>
        <fullName evidence="3">Rhamnan synthesis protein F</fullName>
    </recommendedName>
</protein>
<comment type="caution">
    <text evidence="1">The sequence shown here is derived from an EMBL/GenBank/DDBJ whole genome shotgun (WGS) entry which is preliminary data.</text>
</comment>
<proteinExistence type="predicted"/>
<evidence type="ECO:0000313" key="2">
    <source>
        <dbReference type="Proteomes" id="UP000298429"/>
    </source>
</evidence>
<dbReference type="EMBL" id="RQGN01000071">
    <property type="protein sequence ID" value="TGL98130.1"/>
    <property type="molecule type" value="Genomic_DNA"/>
</dbReference>
<organism evidence="1 2">
    <name type="scientific">Leptospira barantonii</name>
    <dbReference type="NCBI Taxonomy" id="2023184"/>
    <lineage>
        <taxon>Bacteria</taxon>
        <taxon>Pseudomonadati</taxon>
        <taxon>Spirochaetota</taxon>
        <taxon>Spirochaetia</taxon>
        <taxon>Leptospirales</taxon>
        <taxon>Leptospiraceae</taxon>
        <taxon>Leptospira</taxon>
    </lineage>
</organism>
<dbReference type="RefSeq" id="WP_210413281.1">
    <property type="nucleotide sequence ID" value="NZ_RQGN01000071.1"/>
</dbReference>
<accession>A0A5F2B108</accession>